<protein>
    <recommendedName>
        <fullName evidence="3">17 kDa surface antigen</fullName>
    </recommendedName>
</protein>
<evidence type="ECO:0000259" key="7">
    <source>
        <dbReference type="Pfam" id="PF05433"/>
    </source>
</evidence>
<keyword evidence="9" id="KW-1185">Reference proteome</keyword>
<dbReference type="Proteomes" id="UP000286576">
    <property type="component" value="Unassembled WGS sequence"/>
</dbReference>
<feature type="domain" description="Glycine zipper 2TM" evidence="7">
    <location>
        <begin position="170"/>
        <end position="210"/>
    </location>
</feature>
<dbReference type="GO" id="GO:0009279">
    <property type="term" value="C:cell outer membrane"/>
    <property type="evidence" value="ECO:0007669"/>
    <property type="project" value="UniProtKB-SubCell"/>
</dbReference>
<keyword evidence="4" id="KW-0449">Lipoprotein</keyword>
<comment type="subcellular location">
    <subcellularLocation>
        <location evidence="1">Cell outer membrane</location>
        <topology evidence="1">Lipid-anchor</topology>
    </subcellularLocation>
</comment>
<accession>A0A418NSG3</accession>
<feature type="region of interest" description="Disordered" evidence="5">
    <location>
        <begin position="296"/>
        <end position="325"/>
    </location>
</feature>
<feature type="chain" id="PRO_5019472579" description="17 kDa surface antigen" evidence="6">
    <location>
        <begin position="24"/>
        <end position="325"/>
    </location>
</feature>
<dbReference type="AlphaFoldDB" id="A0A418NSG3"/>
<evidence type="ECO:0000256" key="3">
    <source>
        <dbReference type="ARBA" id="ARBA00015281"/>
    </source>
</evidence>
<proteinExistence type="inferred from homology"/>
<comment type="similarity">
    <text evidence="2">Belongs to the rickettsiale 17 kDa surface antigen family.</text>
</comment>
<comment type="caution">
    <text evidence="8">The sequence shown here is derived from an EMBL/GenBank/DDBJ whole genome shotgun (WGS) entry which is preliminary data.</text>
</comment>
<evidence type="ECO:0000313" key="8">
    <source>
        <dbReference type="EMBL" id="RIV86560.1"/>
    </source>
</evidence>
<evidence type="ECO:0000256" key="2">
    <source>
        <dbReference type="ARBA" id="ARBA00008681"/>
    </source>
</evidence>
<evidence type="ECO:0000256" key="1">
    <source>
        <dbReference type="ARBA" id="ARBA00004459"/>
    </source>
</evidence>
<evidence type="ECO:0000256" key="6">
    <source>
        <dbReference type="SAM" id="SignalP"/>
    </source>
</evidence>
<keyword evidence="6" id="KW-0732">Signal</keyword>
<organism evidence="8 9">
    <name type="scientific">Aurantiacibacter zhengii</name>
    <dbReference type="NCBI Taxonomy" id="2307003"/>
    <lineage>
        <taxon>Bacteria</taxon>
        <taxon>Pseudomonadati</taxon>
        <taxon>Pseudomonadota</taxon>
        <taxon>Alphaproteobacteria</taxon>
        <taxon>Sphingomonadales</taxon>
        <taxon>Erythrobacteraceae</taxon>
        <taxon>Aurantiacibacter</taxon>
    </lineage>
</organism>
<sequence>MKTAAIQLLTGAAALALATPAAAHDDHPHENQVEVVHSVGEYDGEWSGHWQDGDTWRGMWNGTYTTLDGEVLEGRYVGTFVGEGHFITDDGRMLMLDNNGWHEGEGHYEIEVERHHTSLGASPDGRLGYTLAEREAWLADCRVLMANAGGYYEYGDYYRDYRDDADGGLIGGLLGAVAGGFAGNRIADGDRLAGTLIGAGVGGVAGAVIGSLIDGDEDEYEYEERGVSANQLYAARYCEAYLRRYEMGGGAAFQGHMSYGQPVMLVQTVAAPARHGEHGHRHGPECTTTVREEWVEVEAPAPAPRPARRTIAPRPQPAGKTVPLD</sequence>
<feature type="signal peptide" evidence="6">
    <location>
        <begin position="1"/>
        <end position="23"/>
    </location>
</feature>
<dbReference type="InterPro" id="IPR008816">
    <property type="entry name" value="Gly_zipper_2TM_dom"/>
</dbReference>
<gene>
    <name evidence="8" type="ORF">D2V07_07510</name>
</gene>
<reference evidence="8 9" key="1">
    <citation type="submission" date="2018-08" db="EMBL/GenBank/DDBJ databases">
        <title>Erythrobacter zhengii sp.nov., a bacterium isolated from deep-sea sediment.</title>
        <authorList>
            <person name="Fang C."/>
            <person name="Wu Y.-H."/>
            <person name="Sun C."/>
            <person name="Wang H."/>
            <person name="Cheng H."/>
            <person name="Meng F.-X."/>
            <person name="Wang C.-S."/>
            <person name="Xu X.-W."/>
        </authorList>
    </citation>
    <scope>NUCLEOTIDE SEQUENCE [LARGE SCALE GENOMIC DNA]</scope>
    <source>
        <strain evidence="8 9">V18</strain>
    </source>
</reference>
<evidence type="ECO:0000313" key="9">
    <source>
        <dbReference type="Proteomes" id="UP000286576"/>
    </source>
</evidence>
<dbReference type="Pfam" id="PF05433">
    <property type="entry name" value="Rick_17kDa_Anti"/>
    <property type="match status" value="1"/>
</dbReference>
<name>A0A418NSG3_9SPHN</name>
<dbReference type="EMBL" id="QXFL01000003">
    <property type="protein sequence ID" value="RIV86560.1"/>
    <property type="molecule type" value="Genomic_DNA"/>
</dbReference>
<dbReference type="OrthoDB" id="7410331at2"/>
<evidence type="ECO:0000256" key="4">
    <source>
        <dbReference type="ARBA" id="ARBA00023288"/>
    </source>
</evidence>
<dbReference type="RefSeq" id="WP_119586324.1">
    <property type="nucleotide sequence ID" value="NZ_CAWODQ010000022.1"/>
</dbReference>
<evidence type="ECO:0000256" key="5">
    <source>
        <dbReference type="SAM" id="MobiDB-lite"/>
    </source>
</evidence>